<feature type="compositionally biased region" description="Polar residues" evidence="1">
    <location>
        <begin position="59"/>
        <end position="74"/>
    </location>
</feature>
<reference evidence="2" key="3">
    <citation type="submission" date="2022-06" db="UniProtKB">
        <authorList>
            <consortium name="EnsemblPlants"/>
        </authorList>
    </citation>
    <scope>IDENTIFICATION</scope>
</reference>
<dbReference type="EnsemblPlants" id="TuG1812G0100004288.01.T01">
    <property type="protein sequence ID" value="TuG1812G0100004288.01.T01.cds406343"/>
    <property type="gene ID" value="TuG1812G0100004288.01"/>
</dbReference>
<evidence type="ECO:0000313" key="2">
    <source>
        <dbReference type="EnsemblPlants" id="TuG1812G0100004288.01.T01.cds406343"/>
    </source>
</evidence>
<accession>A0A8R7K3E4</accession>
<name>A0A8R7K3E4_TRIUA</name>
<reference evidence="3" key="1">
    <citation type="journal article" date="2013" name="Nature">
        <title>Draft genome of the wheat A-genome progenitor Triticum urartu.</title>
        <authorList>
            <person name="Ling H.Q."/>
            <person name="Zhao S."/>
            <person name="Liu D."/>
            <person name="Wang J."/>
            <person name="Sun H."/>
            <person name="Zhang C."/>
            <person name="Fan H."/>
            <person name="Li D."/>
            <person name="Dong L."/>
            <person name="Tao Y."/>
            <person name="Gao C."/>
            <person name="Wu H."/>
            <person name="Li Y."/>
            <person name="Cui Y."/>
            <person name="Guo X."/>
            <person name="Zheng S."/>
            <person name="Wang B."/>
            <person name="Yu K."/>
            <person name="Liang Q."/>
            <person name="Yang W."/>
            <person name="Lou X."/>
            <person name="Chen J."/>
            <person name="Feng M."/>
            <person name="Jian J."/>
            <person name="Zhang X."/>
            <person name="Luo G."/>
            <person name="Jiang Y."/>
            <person name="Liu J."/>
            <person name="Wang Z."/>
            <person name="Sha Y."/>
            <person name="Zhang B."/>
            <person name="Wu H."/>
            <person name="Tang D."/>
            <person name="Shen Q."/>
            <person name="Xue P."/>
            <person name="Zou S."/>
            <person name="Wang X."/>
            <person name="Liu X."/>
            <person name="Wang F."/>
            <person name="Yang Y."/>
            <person name="An X."/>
            <person name="Dong Z."/>
            <person name="Zhang K."/>
            <person name="Zhang X."/>
            <person name="Luo M.C."/>
            <person name="Dvorak J."/>
            <person name="Tong Y."/>
            <person name="Wang J."/>
            <person name="Yang H."/>
            <person name="Li Z."/>
            <person name="Wang D."/>
            <person name="Zhang A."/>
            <person name="Wang J."/>
        </authorList>
    </citation>
    <scope>NUCLEOTIDE SEQUENCE</scope>
    <source>
        <strain evidence="3">cv. G1812</strain>
    </source>
</reference>
<feature type="compositionally biased region" description="Basic residues" evidence="1">
    <location>
        <begin position="1"/>
        <end position="14"/>
    </location>
</feature>
<dbReference type="AlphaFoldDB" id="A0A8R7K3E4"/>
<feature type="region of interest" description="Disordered" evidence="1">
    <location>
        <begin position="91"/>
        <end position="111"/>
    </location>
</feature>
<organism evidence="2 3">
    <name type="scientific">Triticum urartu</name>
    <name type="common">Red wild einkorn</name>
    <name type="synonym">Crithodium urartu</name>
    <dbReference type="NCBI Taxonomy" id="4572"/>
    <lineage>
        <taxon>Eukaryota</taxon>
        <taxon>Viridiplantae</taxon>
        <taxon>Streptophyta</taxon>
        <taxon>Embryophyta</taxon>
        <taxon>Tracheophyta</taxon>
        <taxon>Spermatophyta</taxon>
        <taxon>Magnoliopsida</taxon>
        <taxon>Liliopsida</taxon>
        <taxon>Poales</taxon>
        <taxon>Poaceae</taxon>
        <taxon>BOP clade</taxon>
        <taxon>Pooideae</taxon>
        <taxon>Triticodae</taxon>
        <taxon>Triticeae</taxon>
        <taxon>Triticinae</taxon>
        <taxon>Triticum</taxon>
    </lineage>
</organism>
<protein>
    <submittedName>
        <fullName evidence="2">Uncharacterized protein</fullName>
    </submittedName>
</protein>
<dbReference type="Gramene" id="TuG1812G0100004288.01.T01">
    <property type="protein sequence ID" value="TuG1812G0100004288.01.T01.cds406343"/>
    <property type="gene ID" value="TuG1812G0100004288.01"/>
</dbReference>
<proteinExistence type="predicted"/>
<feature type="region of interest" description="Disordered" evidence="1">
    <location>
        <begin position="1"/>
        <end position="78"/>
    </location>
</feature>
<feature type="compositionally biased region" description="Basic and acidic residues" evidence="1">
    <location>
        <begin position="28"/>
        <end position="37"/>
    </location>
</feature>
<evidence type="ECO:0000313" key="3">
    <source>
        <dbReference type="Proteomes" id="UP000015106"/>
    </source>
</evidence>
<reference evidence="2" key="2">
    <citation type="submission" date="2018-03" db="EMBL/GenBank/DDBJ databases">
        <title>The Triticum urartu genome reveals the dynamic nature of wheat genome evolution.</title>
        <authorList>
            <person name="Ling H."/>
            <person name="Ma B."/>
            <person name="Shi X."/>
            <person name="Liu H."/>
            <person name="Dong L."/>
            <person name="Sun H."/>
            <person name="Cao Y."/>
            <person name="Gao Q."/>
            <person name="Zheng S."/>
            <person name="Li Y."/>
            <person name="Yu Y."/>
            <person name="Du H."/>
            <person name="Qi M."/>
            <person name="Li Y."/>
            <person name="Yu H."/>
            <person name="Cui Y."/>
            <person name="Wang N."/>
            <person name="Chen C."/>
            <person name="Wu H."/>
            <person name="Zhao Y."/>
            <person name="Zhang J."/>
            <person name="Li Y."/>
            <person name="Zhou W."/>
            <person name="Zhang B."/>
            <person name="Hu W."/>
            <person name="Eijk M."/>
            <person name="Tang J."/>
            <person name="Witsenboer H."/>
            <person name="Zhao S."/>
            <person name="Li Z."/>
            <person name="Zhang A."/>
            <person name="Wang D."/>
            <person name="Liang C."/>
        </authorList>
    </citation>
    <scope>NUCLEOTIDE SEQUENCE [LARGE SCALE GENOMIC DNA]</scope>
    <source>
        <strain evidence="2">cv. G1812</strain>
    </source>
</reference>
<dbReference type="Proteomes" id="UP000015106">
    <property type="component" value="Chromosome 1"/>
</dbReference>
<keyword evidence="3" id="KW-1185">Reference proteome</keyword>
<evidence type="ECO:0000256" key="1">
    <source>
        <dbReference type="SAM" id="MobiDB-lite"/>
    </source>
</evidence>
<sequence length="111" mass="11876">MPWRRHGLGQRWPRRSVAGLRRPRRLRRGDNTGERGRAPARRAGPGGRGILPSHPATDLPSSVPRSMASSTSSMDGLWPWQGNIAIHLPGPLCAGGADLDLPGGAESTTSR</sequence>
<feature type="compositionally biased region" description="Low complexity" evidence="1">
    <location>
        <begin position="94"/>
        <end position="105"/>
    </location>
</feature>